<dbReference type="RefSeq" id="WP_161096649.1">
    <property type="nucleotide sequence ID" value="NZ_WWCW01000025.1"/>
</dbReference>
<dbReference type="InterPro" id="IPR036866">
    <property type="entry name" value="RibonucZ/Hydroxyglut_hydro"/>
</dbReference>
<reference evidence="1 2" key="1">
    <citation type="submission" date="2020-01" db="EMBL/GenBank/DDBJ databases">
        <title>Novel species isolated from a subtropical stream in China.</title>
        <authorList>
            <person name="Lu H."/>
        </authorList>
    </citation>
    <scope>NUCLEOTIDE SEQUENCE [LARGE SCALE GENOMIC DNA]</scope>
    <source>
        <strain evidence="1 2">FT82W</strain>
    </source>
</reference>
<accession>A0A845G465</accession>
<evidence type="ECO:0000313" key="2">
    <source>
        <dbReference type="Proteomes" id="UP000470302"/>
    </source>
</evidence>
<organism evidence="1 2">
    <name type="scientific">Duganella vulcania</name>
    <dbReference type="NCBI Taxonomy" id="2692166"/>
    <lineage>
        <taxon>Bacteria</taxon>
        <taxon>Pseudomonadati</taxon>
        <taxon>Pseudomonadota</taxon>
        <taxon>Betaproteobacteria</taxon>
        <taxon>Burkholderiales</taxon>
        <taxon>Oxalobacteraceae</taxon>
        <taxon>Telluria group</taxon>
        <taxon>Duganella</taxon>
    </lineage>
</organism>
<proteinExistence type="predicted"/>
<protein>
    <recommendedName>
        <fullName evidence="3">Metallo-beta-lactamase domain-containing protein</fullName>
    </recommendedName>
</protein>
<comment type="caution">
    <text evidence="1">The sequence shown here is derived from an EMBL/GenBank/DDBJ whole genome shotgun (WGS) entry which is preliminary data.</text>
</comment>
<dbReference type="Gene3D" id="3.60.15.10">
    <property type="entry name" value="Ribonuclease Z/Hydroxyacylglutathione hydrolase-like"/>
    <property type="match status" value="1"/>
</dbReference>
<dbReference type="AlphaFoldDB" id="A0A845G465"/>
<gene>
    <name evidence="1" type="ORF">GTP91_10035</name>
</gene>
<evidence type="ECO:0000313" key="1">
    <source>
        <dbReference type="EMBL" id="MYM87518.1"/>
    </source>
</evidence>
<evidence type="ECO:0008006" key="3">
    <source>
        <dbReference type="Google" id="ProtNLM"/>
    </source>
</evidence>
<dbReference type="Proteomes" id="UP000470302">
    <property type="component" value="Unassembled WGS sequence"/>
</dbReference>
<name>A0A845G465_9BURK</name>
<dbReference type="EMBL" id="WWCW01000025">
    <property type="protein sequence ID" value="MYM87518.1"/>
    <property type="molecule type" value="Genomic_DNA"/>
</dbReference>
<sequence>MKSLLFFLYSNATLPFKEQETTMLVKRTQHAIGQGGFHVAEIQVDRSKFRYIYDCGARNTKGLVEIIETWPSTDKAFDWLVISSFDSDHLNCASELLDEGFTFKAVILPHLLNADLFKYIFLRYITDDLEIDELTRVTKVFRRIIAGDFGRVLPGEDRDGITEAIDGDGLVSTKDLALDSVGHISKRSYKVKNADWMLRFYSVEVEAKDAIDKIFNAPDLTALKTTILEIGESLVKKVSEDKMQVLLDEVLTELKREVKMPATRTSAKKPAAQKKKTVKDILNAACKTPEDGKGIIHDYNSASLCLYSGPVPEPYAHRDDSFICYRTCNDQRKTRTLANRNGRAVGWMGVGDITFKNSASTLGFIRYYFAELALTGTRMLPHHGAQSNYDPDLAQFRLFTSTIPDGSLWVAAADPKAGGYRHPDGAIVAECALSGTFHLVSADPTTTLQEVIG</sequence>